<dbReference type="NCBIfam" id="TIGR01509">
    <property type="entry name" value="HAD-SF-IA-v3"/>
    <property type="match status" value="1"/>
</dbReference>
<evidence type="ECO:0000313" key="1">
    <source>
        <dbReference type="EMBL" id="AKU97619.1"/>
    </source>
</evidence>
<dbReference type="PANTHER" id="PTHR46649">
    <property type="match status" value="1"/>
</dbReference>
<keyword evidence="2" id="KW-1185">Reference proteome</keyword>
<dbReference type="Pfam" id="PF00702">
    <property type="entry name" value="Hydrolase"/>
    <property type="match status" value="1"/>
</dbReference>
<protein>
    <submittedName>
        <fullName evidence="1">2-haloalkanoic acid dehalogenase</fullName>
    </submittedName>
</protein>
<gene>
    <name evidence="1" type="ORF">AKJ09_04283</name>
</gene>
<dbReference type="PRINTS" id="PR00413">
    <property type="entry name" value="HADHALOGNASE"/>
</dbReference>
<proteinExistence type="predicted"/>
<dbReference type="PANTHER" id="PTHR46649:SF4">
    <property type="entry name" value="HALOACID DEHALOGENASE-LIKE HYDROLASE (HAD) SUPERFAMILY PROTEIN"/>
    <property type="match status" value="1"/>
</dbReference>
<dbReference type="InterPro" id="IPR006439">
    <property type="entry name" value="HAD-SF_hydro_IA"/>
</dbReference>
<dbReference type="SUPFAM" id="SSF56784">
    <property type="entry name" value="HAD-like"/>
    <property type="match status" value="1"/>
</dbReference>
<dbReference type="InterPro" id="IPR036412">
    <property type="entry name" value="HAD-like_sf"/>
</dbReference>
<dbReference type="InterPro" id="IPR023214">
    <property type="entry name" value="HAD_sf"/>
</dbReference>
<dbReference type="Gene3D" id="3.40.50.1000">
    <property type="entry name" value="HAD superfamily/HAD-like"/>
    <property type="match status" value="1"/>
</dbReference>
<evidence type="ECO:0000313" key="2">
    <source>
        <dbReference type="Proteomes" id="UP000064967"/>
    </source>
</evidence>
<dbReference type="KEGG" id="llu:AKJ09_04283"/>
<dbReference type="AlphaFoldDB" id="A0A0K1PWV6"/>
<dbReference type="Proteomes" id="UP000064967">
    <property type="component" value="Chromosome"/>
</dbReference>
<dbReference type="EMBL" id="CP012333">
    <property type="protein sequence ID" value="AKU97619.1"/>
    <property type="molecule type" value="Genomic_DNA"/>
</dbReference>
<reference evidence="1 2" key="1">
    <citation type="submission" date="2015-08" db="EMBL/GenBank/DDBJ databases">
        <authorList>
            <person name="Babu N.S."/>
            <person name="Beckwith C.J."/>
            <person name="Beseler K.G."/>
            <person name="Brison A."/>
            <person name="Carone J.V."/>
            <person name="Caskin T.P."/>
            <person name="Diamond M."/>
            <person name="Durham M.E."/>
            <person name="Foxe J.M."/>
            <person name="Go M."/>
            <person name="Henderson B.A."/>
            <person name="Jones I.B."/>
            <person name="McGettigan J.A."/>
            <person name="Micheletti S.J."/>
            <person name="Nasrallah M.E."/>
            <person name="Ortiz D."/>
            <person name="Piller C.R."/>
            <person name="Privatt S.R."/>
            <person name="Schneider S.L."/>
            <person name="Sharp S."/>
            <person name="Smith T.C."/>
            <person name="Stanton J.D."/>
            <person name="Ullery H.E."/>
            <person name="Wilson R.J."/>
            <person name="Serrano M.G."/>
            <person name="Buck G."/>
            <person name="Lee V."/>
            <person name="Wang Y."/>
            <person name="Carvalho R."/>
            <person name="Voegtly L."/>
            <person name="Shi R."/>
            <person name="Duckworth R."/>
            <person name="Johnson A."/>
            <person name="Loviza R."/>
            <person name="Walstead R."/>
            <person name="Shah Z."/>
            <person name="Kiflezghi M."/>
            <person name="Wade K."/>
            <person name="Ball S.L."/>
            <person name="Bradley K.W."/>
            <person name="Asai D.J."/>
            <person name="Bowman C.A."/>
            <person name="Russell D.A."/>
            <person name="Pope W.H."/>
            <person name="Jacobs-Sera D."/>
            <person name="Hendrix R.W."/>
            <person name="Hatfull G.F."/>
        </authorList>
    </citation>
    <scope>NUCLEOTIDE SEQUENCE [LARGE SCALE GENOMIC DNA]</scope>
    <source>
        <strain evidence="1 2">DSM 27648</strain>
    </source>
</reference>
<dbReference type="STRING" id="1391654.AKJ09_04283"/>
<name>A0A0K1PWV6_9BACT</name>
<accession>A0A0K1PWV6</accession>
<sequence length="253" mass="27370">MSTTSRDHESAMDSLVRDVALLCLDAGNTVIFLDHARLAELLRDLVGLHVTAADLIRTEGEAKQLAESGGLVDVAWTFRDRPGAVAWGKMVATIVARAGLDVGKVPTLLDGAWREHEVLNLWRKVPDGLGPALDAMRAKGVKVAIISNSEGMLVELFTQLGILQHFDLVVDSGKVGVEKPDPRIFRIAMDRFGVPAERTLHLGDVFATDILGARAAGIRYGMIDPFGHYEGRHTDVPRVPGAVEVARAITARI</sequence>
<organism evidence="1 2">
    <name type="scientific">Labilithrix luteola</name>
    <dbReference type="NCBI Taxonomy" id="1391654"/>
    <lineage>
        <taxon>Bacteria</taxon>
        <taxon>Pseudomonadati</taxon>
        <taxon>Myxococcota</taxon>
        <taxon>Polyangia</taxon>
        <taxon>Polyangiales</taxon>
        <taxon>Labilitrichaceae</taxon>
        <taxon>Labilithrix</taxon>
    </lineage>
</organism>
<dbReference type="NCBIfam" id="TIGR01549">
    <property type="entry name" value="HAD-SF-IA-v1"/>
    <property type="match status" value="1"/>
</dbReference>